<gene>
    <name evidence="2" type="ORF">GU336_06760</name>
</gene>
<dbReference type="InterPro" id="IPR027994">
    <property type="entry name" value="WxL_dom"/>
</dbReference>
<sequence length="862" mass="96063">MTISNHKTIWQYVSVFLFMIFLIILGGHVQAKDVASGTELKKALEQGEQAITVKSPSGMLTLPKNTAITKNVTIDFNQTVLFFEDNQSPALIGKNNCKVHIKNAFVIQNDINPSELIYGGAPKLNGKGTMSAYYANGFGIVSGLQAHGGQLESLTFENINWNTPKILSANHFLSQDTGATYFEGKNIFNYCAEKGTESIIANALIVTKGTTSINDTGSGKALWYSGNDQEPEMRLEVYSGASLQWLGRSNNYGWIEHNATSKDKKFILDNKGTMTFHFGNTTKFKTTLSRFWQVRFFLREDAKTFIYTKSKIWDLEMFEASQSGEKLTSSTVSDLDKSSFYFRAFKGSTTLLDSDDHLVSASDSSRWPKNPYYSENRVYTAITDVSKFVMSSGVDNMLNSNSDFKILVNLEDDQKLPVIPYLNFYSVRKRREGQLSPQFGYETSRSLDVLCSDTSSIISKGNPHKINTYNESLYILVCPENTTPEQPQEPTLPITPPSLPIVVPQVTAKTNWSVCDEETLRNTYYLEDMDIYGASKLFSRTSQMPQNFEVDLIAQNTFKLSVTLKTSQTDFPHDLIYRTGNGDQTLIPNQSLQILTDQLMTTTDGLRYTTSYGDQEGFFVSSSRQIAEEKSYPVTLEWMLEETGQPVQTITTDGEVTFGKNGVMLKPNLPFVSSNLLANPNQEQETGALELSFTKWPKTFNFGTINISALSQAKGLQKSALKKADDNVTDLVGNQTLQVFDGRVFKSGINWSVNAKATTFKESGTAREIKGAKIKLTKTQAVTTDTNQSSNLSSQKDIEILADDQNTSTTTLFGNENGKQVKGWSDLTWDPEHVTLDIPQNQAKLGTCESVVTWTLVDQAFK</sequence>
<dbReference type="RefSeq" id="WP_167838752.1">
    <property type="nucleotide sequence ID" value="NZ_CP047616.1"/>
</dbReference>
<dbReference type="Proteomes" id="UP000501945">
    <property type="component" value="Chromosome"/>
</dbReference>
<evidence type="ECO:0000313" key="3">
    <source>
        <dbReference type="Proteomes" id="UP000501945"/>
    </source>
</evidence>
<dbReference type="EMBL" id="CP047616">
    <property type="protein sequence ID" value="QIW53861.1"/>
    <property type="molecule type" value="Genomic_DNA"/>
</dbReference>
<dbReference type="AlphaFoldDB" id="A0A6H0UCK1"/>
<name>A0A6H0UCK1_9LACT</name>
<organism evidence="2 3">
    <name type="scientific">Pseudolactococcus raffinolactis</name>
    <dbReference type="NCBI Taxonomy" id="1366"/>
    <lineage>
        <taxon>Bacteria</taxon>
        <taxon>Bacillati</taxon>
        <taxon>Bacillota</taxon>
        <taxon>Bacilli</taxon>
        <taxon>Lactobacillales</taxon>
        <taxon>Streptococcaceae</taxon>
        <taxon>Pseudolactococcus</taxon>
    </lineage>
</organism>
<evidence type="ECO:0000313" key="2">
    <source>
        <dbReference type="EMBL" id="QIW53861.1"/>
    </source>
</evidence>
<dbReference type="Pfam" id="PF13731">
    <property type="entry name" value="WxL"/>
    <property type="match status" value="1"/>
</dbReference>
<reference evidence="2 3" key="1">
    <citation type="submission" date="2019-12" db="EMBL/GenBank/DDBJ databases">
        <title>Whole genome sequences of Lactococcus raffinolactis strains isolated from sewage.</title>
        <authorList>
            <person name="Ybazeta G."/>
            <person name="Ross M."/>
            <person name="Brabant-Kirwan D."/>
            <person name="Saleh M."/>
            <person name="Dillon J.A."/>
            <person name="Splinter K."/>
            <person name="Nokhbeh R."/>
        </authorList>
    </citation>
    <scope>NUCLEOTIDE SEQUENCE [LARGE SCALE GENOMIC DNA]</scope>
    <source>
        <strain evidence="2 3">Lr_19_5</strain>
    </source>
</reference>
<feature type="domain" description="WxL" evidence="1">
    <location>
        <begin position="647"/>
        <end position="858"/>
    </location>
</feature>
<accession>A0A6H0UCK1</accession>
<proteinExistence type="predicted"/>
<protein>
    <recommendedName>
        <fullName evidence="1">WxL domain-containing protein</fullName>
    </recommendedName>
</protein>
<evidence type="ECO:0000259" key="1">
    <source>
        <dbReference type="Pfam" id="PF13731"/>
    </source>
</evidence>